<evidence type="ECO:0000259" key="10">
    <source>
        <dbReference type="Pfam" id="PF01259"/>
    </source>
</evidence>
<accession>A0A5B8MG13</accession>
<dbReference type="PROSITE" id="PS01057">
    <property type="entry name" value="SAICAR_SYNTHETASE_1"/>
    <property type="match status" value="1"/>
</dbReference>
<dbReference type="InterPro" id="IPR018236">
    <property type="entry name" value="SAICAR_synthetase_CS"/>
</dbReference>
<comment type="pathway">
    <text evidence="1">Purine metabolism; IMP biosynthesis via de novo pathway; 5-amino-1-(5-phospho-D-ribosyl)imidazole-4-carboxamide from 5-amino-1-(5-phospho-D-ribosyl)imidazole-4-carboxylate: step 1/2.</text>
</comment>
<dbReference type="Gene3D" id="3.30.470.20">
    <property type="entry name" value="ATP-grasp fold, B domain"/>
    <property type="match status" value="1"/>
</dbReference>
<evidence type="ECO:0000256" key="6">
    <source>
        <dbReference type="ARBA" id="ARBA00022755"/>
    </source>
</evidence>
<dbReference type="AlphaFoldDB" id="A0A5B8MG13"/>
<evidence type="ECO:0000256" key="9">
    <source>
        <dbReference type="SAM" id="MobiDB-lite"/>
    </source>
</evidence>
<protein>
    <recommendedName>
        <fullName evidence="3">phosphoribosylaminoimidazolesuccinocarboxamide synthase</fullName>
        <ecNumber evidence="3">6.3.2.6</ecNumber>
    </recommendedName>
    <alternativeName>
        <fullName evidence="8">SAICAR synthetase</fullName>
    </alternativeName>
</protein>
<reference evidence="11 12" key="1">
    <citation type="submission" date="2018-07" db="EMBL/GenBank/DDBJ databases">
        <title>The complete nuclear genome of the prasinophyte Chloropicon primus (CCMP1205).</title>
        <authorList>
            <person name="Pombert J.-F."/>
            <person name="Otis C."/>
            <person name="Turmel M."/>
            <person name="Lemieux C."/>
        </authorList>
    </citation>
    <scope>NUCLEOTIDE SEQUENCE [LARGE SCALE GENOMIC DNA]</scope>
    <source>
        <strain evidence="11 12">CCMP1205</strain>
    </source>
</reference>
<dbReference type="NCBIfam" id="NF009251">
    <property type="entry name" value="PRK12607.1"/>
    <property type="match status" value="1"/>
</dbReference>
<dbReference type="HAMAP" id="MF_00137">
    <property type="entry name" value="SAICAR_synth"/>
    <property type="match status" value="1"/>
</dbReference>
<feature type="region of interest" description="Disordered" evidence="9">
    <location>
        <begin position="1"/>
        <end position="36"/>
    </location>
</feature>
<dbReference type="GO" id="GO:0005524">
    <property type="term" value="F:ATP binding"/>
    <property type="evidence" value="ECO:0007669"/>
    <property type="project" value="UniProtKB-KW"/>
</dbReference>
<dbReference type="InterPro" id="IPR028923">
    <property type="entry name" value="SAICAR_synt/ADE2_N"/>
</dbReference>
<dbReference type="STRING" id="1764295.A0A5B8MG13"/>
<keyword evidence="7" id="KW-0067">ATP-binding</keyword>
<evidence type="ECO:0000256" key="3">
    <source>
        <dbReference type="ARBA" id="ARBA00012217"/>
    </source>
</evidence>
<evidence type="ECO:0000313" key="11">
    <source>
        <dbReference type="EMBL" id="QDZ19327.1"/>
    </source>
</evidence>
<dbReference type="GO" id="GO:0005737">
    <property type="term" value="C:cytoplasm"/>
    <property type="evidence" value="ECO:0007669"/>
    <property type="project" value="TreeGrafter"/>
</dbReference>
<comment type="similarity">
    <text evidence="2">Belongs to the SAICAR synthetase family.</text>
</comment>
<evidence type="ECO:0000256" key="8">
    <source>
        <dbReference type="ARBA" id="ARBA00030409"/>
    </source>
</evidence>
<dbReference type="Gene3D" id="3.30.200.20">
    <property type="entry name" value="Phosphorylase Kinase, domain 1"/>
    <property type="match status" value="1"/>
</dbReference>
<dbReference type="PROSITE" id="PS01058">
    <property type="entry name" value="SAICAR_SYNTHETASE_2"/>
    <property type="match status" value="1"/>
</dbReference>
<proteinExistence type="inferred from homology"/>
<dbReference type="FunFam" id="3.30.470.20:FF:000015">
    <property type="entry name" value="Phosphoribosylaminoimidazole-succinocarboxamide synthase"/>
    <property type="match status" value="1"/>
</dbReference>
<dbReference type="PANTHER" id="PTHR43700:SF1">
    <property type="entry name" value="PHOSPHORIBOSYLAMINOIMIDAZOLE-SUCCINOCARBOXAMIDE SYNTHASE"/>
    <property type="match status" value="1"/>
</dbReference>
<keyword evidence="12" id="KW-1185">Reference proteome</keyword>
<evidence type="ECO:0000256" key="7">
    <source>
        <dbReference type="ARBA" id="ARBA00022840"/>
    </source>
</evidence>
<keyword evidence="5" id="KW-0547">Nucleotide-binding</keyword>
<evidence type="ECO:0000256" key="2">
    <source>
        <dbReference type="ARBA" id="ARBA00010190"/>
    </source>
</evidence>
<keyword evidence="4" id="KW-0436">Ligase</keyword>
<dbReference type="GO" id="GO:0006189">
    <property type="term" value="P:'de novo' IMP biosynthetic process"/>
    <property type="evidence" value="ECO:0007669"/>
    <property type="project" value="UniProtKB-UniPathway"/>
</dbReference>
<dbReference type="PANTHER" id="PTHR43700">
    <property type="entry name" value="PHOSPHORIBOSYLAMINOIMIDAZOLE-SUCCINOCARBOXAMIDE SYNTHASE"/>
    <property type="match status" value="1"/>
</dbReference>
<name>A0A5B8MG13_9CHLO</name>
<evidence type="ECO:0000256" key="4">
    <source>
        <dbReference type="ARBA" id="ARBA00022598"/>
    </source>
</evidence>
<sequence length="377" mass="41880">MERRSASAKGAKGKAAPCGSWGPRGRPAAGRSMAERRFPTPVLRAVAGDESSFVKSEETERSIRDMLGNCLSDTDLSFGIKRAGKVRDLYELEDKVVSITTDRQSGFDRHLASVPFKGQVVNQTSVWWLNQTREMVENALLSAPHPNVAVMKKCKVFPVEFVVRGYLTGSTGTSIWTNYSKGSRSYCGNDLPDGLVKNDKLEKNIVTPTTKSEVGDVPITPEEIVAQGLMTQEEWDKASAKALALFNFGQEVALRNGLLLVDTKYEFGMDDQGKILLIDEIHTPDSSRYWIAETYERRHAQGKEPENIDKEFLRLWFKDHCDPYNDPELPEAPESLIMELSRRYISLFETITGETFVPGSPGAYSADAIEGAIEGSI</sequence>
<dbReference type="Pfam" id="PF01259">
    <property type="entry name" value="SAICAR_synt"/>
    <property type="match status" value="1"/>
</dbReference>
<feature type="compositionally biased region" description="Low complexity" evidence="9">
    <location>
        <begin position="7"/>
        <end position="16"/>
    </location>
</feature>
<evidence type="ECO:0000256" key="1">
    <source>
        <dbReference type="ARBA" id="ARBA00004672"/>
    </source>
</evidence>
<feature type="domain" description="SAICAR synthetase/ADE2 N-terminal" evidence="10">
    <location>
        <begin position="83"/>
        <end position="326"/>
    </location>
</feature>
<organism evidence="11 12">
    <name type="scientific">Chloropicon primus</name>
    <dbReference type="NCBI Taxonomy" id="1764295"/>
    <lineage>
        <taxon>Eukaryota</taxon>
        <taxon>Viridiplantae</taxon>
        <taxon>Chlorophyta</taxon>
        <taxon>Chloropicophyceae</taxon>
        <taxon>Chloropicales</taxon>
        <taxon>Chloropicaceae</taxon>
        <taxon>Chloropicon</taxon>
    </lineage>
</organism>
<dbReference type="EMBL" id="CP031035">
    <property type="protein sequence ID" value="QDZ19327.1"/>
    <property type="molecule type" value="Genomic_DNA"/>
</dbReference>
<dbReference type="OrthoDB" id="9991235at2759"/>
<dbReference type="UniPathway" id="UPA00074">
    <property type="reaction ID" value="UER00131"/>
</dbReference>
<dbReference type="CDD" id="cd01414">
    <property type="entry name" value="SAICAR_synt_Sc"/>
    <property type="match status" value="1"/>
</dbReference>
<dbReference type="SUPFAM" id="SSF56104">
    <property type="entry name" value="SAICAR synthase-like"/>
    <property type="match status" value="1"/>
</dbReference>
<dbReference type="EC" id="6.3.2.6" evidence="3"/>
<evidence type="ECO:0000256" key="5">
    <source>
        <dbReference type="ARBA" id="ARBA00022741"/>
    </source>
</evidence>
<gene>
    <name evidence="11" type="ORF">A3770_02p18450</name>
</gene>
<keyword evidence="6" id="KW-0658">Purine biosynthesis</keyword>
<dbReference type="Proteomes" id="UP000316726">
    <property type="component" value="Chromosome 2"/>
</dbReference>
<evidence type="ECO:0000313" key="12">
    <source>
        <dbReference type="Proteomes" id="UP000316726"/>
    </source>
</evidence>
<dbReference type="GO" id="GO:0004639">
    <property type="term" value="F:phosphoribosylaminoimidazolesuccinocarboxamide synthase activity"/>
    <property type="evidence" value="ECO:0007669"/>
    <property type="project" value="UniProtKB-EC"/>
</dbReference>